<protein>
    <submittedName>
        <fullName evidence="1">Uncharacterized protein</fullName>
    </submittedName>
</protein>
<dbReference type="Proteomes" id="UP001146336">
    <property type="component" value="Unassembled WGS sequence"/>
</dbReference>
<name>A0ABT6D5S2_9LACO</name>
<dbReference type="RefSeq" id="WP_264330268.1">
    <property type="nucleotide sequence ID" value="NZ_JAOZFC020000003.1"/>
</dbReference>
<reference evidence="1" key="1">
    <citation type="submission" date="2023-03" db="EMBL/GenBank/DDBJ databases">
        <title>Comparative genomics of Weissella fermenti BK2, and weissella type species.</title>
        <authorList>
            <person name="Lee J.K."/>
            <person name="Baek J.H."/>
            <person name="Kim J.M."/>
            <person name="Choi D.G."/>
            <person name="Jeon C.O."/>
        </authorList>
    </citation>
    <scope>NUCLEOTIDE SEQUENCE</scope>
    <source>
        <strain evidence="1">BK2</strain>
    </source>
</reference>
<sequence length="198" mass="23273">MYDEKEYSGELISYQKNPYHDKFELVLQLFDEDQLQYHTKTMTFVIPGNDLLTLFPAGEPYEGGEYAVTVRYGQDGAQVIQVVDLDPDITWVAAEDMPEGWVDEEHERVSLPNIERDRLAQEQRERQKWLPTKEDVAKQMALNADNPELEAQYQRYLRTEAFVKQYREEHPDTILTDSQILKYIGHFDDDGYQLDEQS</sequence>
<organism evidence="1 2">
    <name type="scientific">Weissella fermenti</name>
    <dbReference type="NCBI Taxonomy" id="2987699"/>
    <lineage>
        <taxon>Bacteria</taxon>
        <taxon>Bacillati</taxon>
        <taxon>Bacillota</taxon>
        <taxon>Bacilli</taxon>
        <taxon>Lactobacillales</taxon>
        <taxon>Lactobacillaceae</taxon>
        <taxon>Weissella</taxon>
    </lineage>
</organism>
<keyword evidence="2" id="KW-1185">Reference proteome</keyword>
<evidence type="ECO:0000313" key="2">
    <source>
        <dbReference type="Proteomes" id="UP001146336"/>
    </source>
</evidence>
<accession>A0ABT6D5S2</accession>
<evidence type="ECO:0000313" key="1">
    <source>
        <dbReference type="EMBL" id="MDF9300503.1"/>
    </source>
</evidence>
<gene>
    <name evidence="1" type="ORF">OIT47_009510</name>
</gene>
<proteinExistence type="predicted"/>
<dbReference type="EMBL" id="JAOZFC020000003">
    <property type="protein sequence ID" value="MDF9300503.1"/>
    <property type="molecule type" value="Genomic_DNA"/>
</dbReference>
<comment type="caution">
    <text evidence="1">The sequence shown here is derived from an EMBL/GenBank/DDBJ whole genome shotgun (WGS) entry which is preliminary data.</text>
</comment>